<organism evidence="3">
    <name type="scientific">Guillardia theta (strain CCMP2712)</name>
    <name type="common">Cryptophyte</name>
    <dbReference type="NCBI Taxonomy" id="905079"/>
    <lineage>
        <taxon>Eukaryota</taxon>
        <taxon>Cryptophyceae</taxon>
        <taxon>Pyrenomonadales</taxon>
        <taxon>Geminigeraceae</taxon>
        <taxon>Guillardia</taxon>
    </lineage>
</organism>
<dbReference type="GeneID" id="17290737"/>
<proteinExistence type="predicted"/>
<reference evidence="4" key="3">
    <citation type="submission" date="2015-06" db="UniProtKB">
        <authorList>
            <consortium name="EnsemblProtists"/>
        </authorList>
    </citation>
    <scope>IDENTIFICATION</scope>
</reference>
<gene>
    <name evidence="3" type="ORF">GUITHDRAFT_119817</name>
</gene>
<dbReference type="AlphaFoldDB" id="L1ID43"/>
<evidence type="ECO:0000313" key="5">
    <source>
        <dbReference type="Proteomes" id="UP000011087"/>
    </source>
</evidence>
<feature type="transmembrane region" description="Helical" evidence="1">
    <location>
        <begin position="282"/>
        <end position="303"/>
    </location>
</feature>
<evidence type="ECO:0000313" key="3">
    <source>
        <dbReference type="EMBL" id="EKX34017.1"/>
    </source>
</evidence>
<name>L1ID43_GUITC</name>
<protein>
    <recommendedName>
        <fullName evidence="2">PAS domain-containing protein</fullName>
    </recommendedName>
</protein>
<evidence type="ECO:0000256" key="1">
    <source>
        <dbReference type="SAM" id="Phobius"/>
    </source>
</evidence>
<keyword evidence="1" id="KW-1133">Transmembrane helix</keyword>
<feature type="domain" description="PAS" evidence="2">
    <location>
        <begin position="27"/>
        <end position="115"/>
    </location>
</feature>
<dbReference type="InterPro" id="IPR000014">
    <property type="entry name" value="PAS"/>
</dbReference>
<reference evidence="3 5" key="1">
    <citation type="journal article" date="2012" name="Nature">
        <title>Algal genomes reveal evolutionary mosaicism and the fate of nucleomorphs.</title>
        <authorList>
            <consortium name="DOE Joint Genome Institute"/>
            <person name="Curtis B.A."/>
            <person name="Tanifuji G."/>
            <person name="Burki F."/>
            <person name="Gruber A."/>
            <person name="Irimia M."/>
            <person name="Maruyama S."/>
            <person name="Arias M.C."/>
            <person name="Ball S.G."/>
            <person name="Gile G.H."/>
            <person name="Hirakawa Y."/>
            <person name="Hopkins J.F."/>
            <person name="Kuo A."/>
            <person name="Rensing S.A."/>
            <person name="Schmutz J."/>
            <person name="Symeonidi A."/>
            <person name="Elias M."/>
            <person name="Eveleigh R.J."/>
            <person name="Herman E.K."/>
            <person name="Klute M.J."/>
            <person name="Nakayama T."/>
            <person name="Obornik M."/>
            <person name="Reyes-Prieto A."/>
            <person name="Armbrust E.V."/>
            <person name="Aves S.J."/>
            <person name="Beiko R.G."/>
            <person name="Coutinho P."/>
            <person name="Dacks J.B."/>
            <person name="Durnford D.G."/>
            <person name="Fast N.M."/>
            <person name="Green B.R."/>
            <person name="Grisdale C.J."/>
            <person name="Hempel F."/>
            <person name="Henrissat B."/>
            <person name="Hoppner M.P."/>
            <person name="Ishida K."/>
            <person name="Kim E."/>
            <person name="Koreny L."/>
            <person name="Kroth P.G."/>
            <person name="Liu Y."/>
            <person name="Malik S.B."/>
            <person name="Maier U.G."/>
            <person name="McRose D."/>
            <person name="Mock T."/>
            <person name="Neilson J.A."/>
            <person name="Onodera N.T."/>
            <person name="Poole A.M."/>
            <person name="Pritham E.J."/>
            <person name="Richards T.A."/>
            <person name="Rocap G."/>
            <person name="Roy S.W."/>
            <person name="Sarai C."/>
            <person name="Schaack S."/>
            <person name="Shirato S."/>
            <person name="Slamovits C.H."/>
            <person name="Spencer D.F."/>
            <person name="Suzuki S."/>
            <person name="Worden A.Z."/>
            <person name="Zauner S."/>
            <person name="Barry K."/>
            <person name="Bell C."/>
            <person name="Bharti A.K."/>
            <person name="Crow J.A."/>
            <person name="Grimwood J."/>
            <person name="Kramer R."/>
            <person name="Lindquist E."/>
            <person name="Lucas S."/>
            <person name="Salamov A."/>
            <person name="McFadden G.I."/>
            <person name="Lane C.E."/>
            <person name="Keeling P.J."/>
            <person name="Gray M.W."/>
            <person name="Grigoriev I.V."/>
            <person name="Archibald J.M."/>
        </authorList>
    </citation>
    <scope>NUCLEOTIDE SEQUENCE</scope>
    <source>
        <strain evidence="3 5">CCMP2712</strain>
    </source>
</reference>
<sequence>MAMCKQNGFNAYVPLAALPPPLPAICVLVDVRARSRVLLASPQWISLFGFKLDSDVVGHSLSDLLPDLPVLHRLVKEGSMGYAREGYVRLGQQGSFRVSCRPVGGDMEDGDPVGCVLGFRRTRAEEFERGMLETREAVVLVGADAGLTILGYNQEALRCVGREGELNGSVTELTEEKEDGERLAEVCRRRLREEEGAEEATWETVWVGRSRVKVYPVALYSGSRGRLCGVLLYMREDKGICRRTSSIANVCEAKWEVREDRSSVRGGGGRQGRQVVVTPVKWYMLHALGVVLILLGACLLVSFEQEGQDEGRVHLCLY</sequence>
<dbReference type="PaxDb" id="55529-EKX34017"/>
<dbReference type="Pfam" id="PF13426">
    <property type="entry name" value="PAS_9"/>
    <property type="match status" value="1"/>
</dbReference>
<evidence type="ECO:0000313" key="4">
    <source>
        <dbReference type="EnsemblProtists" id="EKX34017"/>
    </source>
</evidence>
<dbReference type="HOGENOM" id="CLU_875635_0_0_1"/>
<dbReference type="RefSeq" id="XP_005820997.1">
    <property type="nucleotide sequence ID" value="XM_005820940.1"/>
</dbReference>
<evidence type="ECO:0000259" key="2">
    <source>
        <dbReference type="Pfam" id="PF13426"/>
    </source>
</evidence>
<dbReference type="EMBL" id="JH993122">
    <property type="protein sequence ID" value="EKX34017.1"/>
    <property type="molecule type" value="Genomic_DNA"/>
</dbReference>
<keyword evidence="1" id="KW-0812">Transmembrane</keyword>
<reference evidence="5" key="2">
    <citation type="submission" date="2012-11" db="EMBL/GenBank/DDBJ databases">
        <authorList>
            <person name="Kuo A."/>
            <person name="Curtis B.A."/>
            <person name="Tanifuji G."/>
            <person name="Burki F."/>
            <person name="Gruber A."/>
            <person name="Irimia M."/>
            <person name="Maruyama S."/>
            <person name="Arias M.C."/>
            <person name="Ball S.G."/>
            <person name="Gile G.H."/>
            <person name="Hirakawa Y."/>
            <person name="Hopkins J.F."/>
            <person name="Rensing S.A."/>
            <person name="Schmutz J."/>
            <person name="Symeonidi A."/>
            <person name="Elias M."/>
            <person name="Eveleigh R.J."/>
            <person name="Herman E.K."/>
            <person name="Klute M.J."/>
            <person name="Nakayama T."/>
            <person name="Obornik M."/>
            <person name="Reyes-Prieto A."/>
            <person name="Armbrust E.V."/>
            <person name="Aves S.J."/>
            <person name="Beiko R.G."/>
            <person name="Coutinho P."/>
            <person name="Dacks J.B."/>
            <person name="Durnford D.G."/>
            <person name="Fast N.M."/>
            <person name="Green B.R."/>
            <person name="Grisdale C."/>
            <person name="Hempe F."/>
            <person name="Henrissat B."/>
            <person name="Hoppner M.P."/>
            <person name="Ishida K.-I."/>
            <person name="Kim E."/>
            <person name="Koreny L."/>
            <person name="Kroth P.G."/>
            <person name="Liu Y."/>
            <person name="Malik S.-B."/>
            <person name="Maier U.G."/>
            <person name="McRose D."/>
            <person name="Mock T."/>
            <person name="Neilson J.A."/>
            <person name="Onodera N.T."/>
            <person name="Poole A.M."/>
            <person name="Pritham E.J."/>
            <person name="Richards T.A."/>
            <person name="Rocap G."/>
            <person name="Roy S.W."/>
            <person name="Sarai C."/>
            <person name="Schaack S."/>
            <person name="Shirato S."/>
            <person name="Slamovits C.H."/>
            <person name="Spencer D.F."/>
            <person name="Suzuki S."/>
            <person name="Worden A.Z."/>
            <person name="Zauner S."/>
            <person name="Barry K."/>
            <person name="Bell C."/>
            <person name="Bharti A.K."/>
            <person name="Crow J.A."/>
            <person name="Grimwood J."/>
            <person name="Kramer R."/>
            <person name="Lindquist E."/>
            <person name="Lucas S."/>
            <person name="Salamov A."/>
            <person name="McFadden G.I."/>
            <person name="Lane C.E."/>
            <person name="Keeling P.J."/>
            <person name="Gray M.W."/>
            <person name="Grigoriev I.V."/>
            <person name="Archibald J.M."/>
        </authorList>
    </citation>
    <scope>NUCLEOTIDE SEQUENCE</scope>
    <source>
        <strain evidence="5">CCMP2712</strain>
    </source>
</reference>
<dbReference type="EnsemblProtists" id="EKX34017">
    <property type="protein sequence ID" value="EKX34017"/>
    <property type="gene ID" value="GUITHDRAFT_119817"/>
</dbReference>
<keyword evidence="1" id="KW-0472">Membrane</keyword>
<dbReference type="KEGG" id="gtt:GUITHDRAFT_119817"/>
<dbReference type="Proteomes" id="UP000011087">
    <property type="component" value="Unassembled WGS sequence"/>
</dbReference>
<accession>L1ID43</accession>
<keyword evidence="5" id="KW-1185">Reference proteome</keyword>